<dbReference type="Proteomes" id="UP000887579">
    <property type="component" value="Unplaced"/>
</dbReference>
<name>A0AC34GG78_9BILA</name>
<evidence type="ECO:0000313" key="2">
    <source>
        <dbReference type="WBParaSite" id="ES5_v2.g28712.t1"/>
    </source>
</evidence>
<evidence type="ECO:0000313" key="1">
    <source>
        <dbReference type="Proteomes" id="UP000887579"/>
    </source>
</evidence>
<organism evidence="1 2">
    <name type="scientific">Panagrolaimus sp. ES5</name>
    <dbReference type="NCBI Taxonomy" id="591445"/>
    <lineage>
        <taxon>Eukaryota</taxon>
        <taxon>Metazoa</taxon>
        <taxon>Ecdysozoa</taxon>
        <taxon>Nematoda</taxon>
        <taxon>Chromadorea</taxon>
        <taxon>Rhabditida</taxon>
        <taxon>Tylenchina</taxon>
        <taxon>Panagrolaimomorpha</taxon>
        <taxon>Panagrolaimoidea</taxon>
        <taxon>Panagrolaimidae</taxon>
        <taxon>Panagrolaimus</taxon>
    </lineage>
</organism>
<proteinExistence type="predicted"/>
<protein>
    <submittedName>
        <fullName evidence="2">Uncharacterized protein</fullName>
    </submittedName>
</protein>
<reference evidence="2" key="1">
    <citation type="submission" date="2022-11" db="UniProtKB">
        <authorList>
            <consortium name="WormBaseParasite"/>
        </authorList>
    </citation>
    <scope>IDENTIFICATION</scope>
</reference>
<dbReference type="WBParaSite" id="ES5_v2.g28712.t1">
    <property type="protein sequence ID" value="ES5_v2.g28712.t1"/>
    <property type="gene ID" value="ES5_v2.g28712"/>
</dbReference>
<sequence>EEMKGAGFISQDIIEELFKKFTCVSLTDACQTLNTTFKDFVDEHFASLFKNCYPHGLARLTVVDKPVHNNFDSFGPKAVSPPPALKAIESASSTPLIQDEQKSSNPPETSAAAPIIQEESAKSDQSPLTSSSQSYTTSVESDTEVQYEMVETANDVKVDDDHDMPSTPVATTAPSNTSLTDDSNEVPNLDDIPDLEEDVLDIVTQSVKEPKKEEPQTAEVKQKDEKQAVLLDVKTLDATDDEDDDTIVEEDDTKEKKGAEVKKDSGQNKTSSVKVPA</sequence>
<accession>A0AC34GG78</accession>